<protein>
    <submittedName>
        <fullName evidence="3">Repressor protein CI</fullName>
    </submittedName>
</protein>
<dbReference type="Pfam" id="PF16452">
    <property type="entry name" value="Phage_CI_C"/>
    <property type="match status" value="1"/>
</dbReference>
<dbReference type="GO" id="GO:0051259">
    <property type="term" value="P:protein complex oligomerization"/>
    <property type="evidence" value="ECO:0007669"/>
    <property type="project" value="InterPro"/>
</dbReference>
<proteinExistence type="predicted"/>
<dbReference type="GO" id="GO:0045892">
    <property type="term" value="P:negative regulation of DNA-templated transcription"/>
    <property type="evidence" value="ECO:0007669"/>
    <property type="project" value="InterPro"/>
</dbReference>
<evidence type="ECO:0000313" key="3">
    <source>
        <dbReference type="EMBL" id="EDF5515261.1"/>
    </source>
</evidence>
<dbReference type="Pfam" id="PF07022">
    <property type="entry name" value="Phage_CI_repr"/>
    <property type="match status" value="1"/>
</dbReference>
<feature type="domain" description="Bacteriophage CI repressor C-terminal" evidence="2">
    <location>
        <begin position="85"/>
        <end position="183"/>
    </location>
</feature>
<evidence type="ECO:0000259" key="1">
    <source>
        <dbReference type="Pfam" id="PF07022"/>
    </source>
</evidence>
<dbReference type="Gene3D" id="2.10.109.10">
    <property type="entry name" value="Umud Fragment, subunit A"/>
    <property type="match status" value="1"/>
</dbReference>
<dbReference type="Gene3D" id="1.10.260.40">
    <property type="entry name" value="lambda repressor-like DNA-binding domains"/>
    <property type="match status" value="1"/>
</dbReference>
<accession>A0A628V6R6</accession>
<comment type="caution">
    <text evidence="3">The sequence shown here is derived from an EMBL/GenBank/DDBJ whole genome shotgun (WGS) entry which is preliminary data.</text>
</comment>
<evidence type="ECO:0000259" key="2">
    <source>
        <dbReference type="Pfam" id="PF16452"/>
    </source>
</evidence>
<dbReference type="GO" id="GO:0003677">
    <property type="term" value="F:DNA binding"/>
    <property type="evidence" value="ECO:0007669"/>
    <property type="project" value="InterPro"/>
</dbReference>
<dbReference type="InterPro" id="IPR010744">
    <property type="entry name" value="Phage_CI_N"/>
</dbReference>
<sequence>MNINLETGAREGIERICEAYGFTSRNQLAKYLGITNSSLGSRILRDNFPSDIALRCSLETGASLLWLVTGDGAVFDHASSDTVRIPTYKFEGSSLVKSASLMFDKVLIPDHNGDLVILQEGNAKYMVDKANYSAGDGKYLIEYSGTQSIKELTLLPGNKLRIDWGKYPLDCEVDDVTILGKVIMTMVVNA</sequence>
<organism evidence="3">
    <name type="scientific">Salmonella enterica</name>
    <name type="common">Salmonella choleraesuis</name>
    <dbReference type="NCBI Taxonomy" id="28901"/>
    <lineage>
        <taxon>Bacteria</taxon>
        <taxon>Pseudomonadati</taxon>
        <taxon>Pseudomonadota</taxon>
        <taxon>Gammaproteobacteria</taxon>
        <taxon>Enterobacterales</taxon>
        <taxon>Enterobacteriaceae</taxon>
        <taxon>Salmonella</taxon>
    </lineage>
</organism>
<name>A0A628V6R6_SALER</name>
<dbReference type="AlphaFoldDB" id="A0A628V6R6"/>
<dbReference type="InterPro" id="IPR032499">
    <property type="entry name" value="Phage_CI_C"/>
</dbReference>
<reference evidence="3" key="1">
    <citation type="submission" date="2019-10" db="EMBL/GenBank/DDBJ databases">
        <authorList>
            <consortium name="PulseNet: The National Subtyping Network for Foodborne Disease Surveillance"/>
            <person name="Tarr C.L."/>
            <person name="Trees E."/>
            <person name="Katz L.S."/>
            <person name="Carleton-Romer H.A."/>
            <person name="Stroika S."/>
            <person name="Kucerova Z."/>
            <person name="Roache K.F."/>
            <person name="Sabol A.L."/>
            <person name="Besser J."/>
            <person name="Gerner-Smidt P."/>
        </authorList>
    </citation>
    <scope>NUCLEOTIDE SEQUENCE</scope>
    <source>
        <strain evidence="3">PNUSAS102632</strain>
    </source>
</reference>
<feature type="domain" description="Bacteriophage CI repressor N-terminal" evidence="1">
    <location>
        <begin position="13"/>
        <end position="74"/>
    </location>
</feature>
<gene>
    <name evidence="3" type="ORF">GB848_20225</name>
</gene>
<dbReference type="EMBL" id="AAMBER010000017">
    <property type="protein sequence ID" value="EDF5515261.1"/>
    <property type="molecule type" value="Genomic_DNA"/>
</dbReference>
<dbReference type="InterPro" id="IPR010982">
    <property type="entry name" value="Lambda_DNA-bd_dom_sf"/>
</dbReference>